<keyword evidence="2" id="KW-1185">Reference proteome</keyword>
<comment type="caution">
    <text evidence="1">The sequence shown here is derived from an EMBL/GenBank/DDBJ whole genome shotgun (WGS) entry which is preliminary data.</text>
</comment>
<evidence type="ECO:0000313" key="2">
    <source>
        <dbReference type="Proteomes" id="UP001596052"/>
    </source>
</evidence>
<dbReference type="RefSeq" id="WP_377168665.1">
    <property type="nucleotide sequence ID" value="NZ_JBHSMQ010000006.1"/>
</dbReference>
<sequence length="98" mass="11102">MTDRTTKEVKEEHRPLARHVTAILDTLERVGLTLRDRETEAYDYGLPEKVVAAERSAAVSRETVLETIRPTLFFRNQIVKAGEIIIALPLEPSSDSIR</sequence>
<dbReference type="EMBL" id="JBHSMQ010000006">
    <property type="protein sequence ID" value="MFC5456433.1"/>
    <property type="molecule type" value="Genomic_DNA"/>
</dbReference>
<organism evidence="1 2">
    <name type="scientific">Prosthecobacter fluviatilis</name>
    <dbReference type="NCBI Taxonomy" id="445931"/>
    <lineage>
        <taxon>Bacteria</taxon>
        <taxon>Pseudomonadati</taxon>
        <taxon>Verrucomicrobiota</taxon>
        <taxon>Verrucomicrobiia</taxon>
        <taxon>Verrucomicrobiales</taxon>
        <taxon>Verrucomicrobiaceae</taxon>
        <taxon>Prosthecobacter</taxon>
    </lineage>
</organism>
<dbReference type="Proteomes" id="UP001596052">
    <property type="component" value="Unassembled WGS sequence"/>
</dbReference>
<accession>A0ABW0KSI3</accession>
<name>A0ABW0KSI3_9BACT</name>
<protein>
    <submittedName>
        <fullName evidence="1">Uncharacterized protein</fullName>
    </submittedName>
</protein>
<reference evidence="2" key="1">
    <citation type="journal article" date="2019" name="Int. J. Syst. Evol. Microbiol.">
        <title>The Global Catalogue of Microorganisms (GCM) 10K type strain sequencing project: providing services to taxonomists for standard genome sequencing and annotation.</title>
        <authorList>
            <consortium name="The Broad Institute Genomics Platform"/>
            <consortium name="The Broad Institute Genome Sequencing Center for Infectious Disease"/>
            <person name="Wu L."/>
            <person name="Ma J."/>
        </authorList>
    </citation>
    <scope>NUCLEOTIDE SEQUENCE [LARGE SCALE GENOMIC DNA]</scope>
    <source>
        <strain evidence="2">CGMCC 4.1469</strain>
    </source>
</reference>
<proteinExistence type="predicted"/>
<evidence type="ECO:0000313" key="1">
    <source>
        <dbReference type="EMBL" id="MFC5456433.1"/>
    </source>
</evidence>
<gene>
    <name evidence="1" type="ORF">ACFQDI_16335</name>
</gene>